<feature type="non-terminal residue" evidence="1">
    <location>
        <position position="1"/>
    </location>
</feature>
<reference evidence="1" key="2">
    <citation type="submission" date="2014-07" db="EMBL/GenBank/DDBJ databases">
        <authorList>
            <person name="Hull J."/>
        </authorList>
    </citation>
    <scope>NUCLEOTIDE SEQUENCE</scope>
</reference>
<name>A0A0A9W3W7_LYGHE</name>
<sequence length="153" mass="16907">CAHYTLDYATELAPFRTVDTLQTLHLVYADYVAHISSSANSGSFSLRNQLCGFILGSGGTQLREGQSHHRHSFGYIQPVFDAIYDYTDIPVYVDVFVYDIHNRLLISSTDPLTAVLTVRAVESNSPDQPEPVVVDCVPATTLATVFQCIYTIS</sequence>
<evidence type="ECO:0000313" key="1">
    <source>
        <dbReference type="EMBL" id="JAF99564.1"/>
    </source>
</evidence>
<accession>A0A0A9W3W7</accession>
<feature type="non-terminal residue" evidence="1">
    <location>
        <position position="153"/>
    </location>
</feature>
<gene>
    <name evidence="1" type="primary">PCBAB</name>
    <name evidence="1" type="ORF">CM83_105031</name>
</gene>
<proteinExistence type="predicted"/>
<reference evidence="1" key="1">
    <citation type="journal article" date="2014" name="PLoS ONE">
        <title>Transcriptome-Based Identification of ABC Transporters in the Western Tarnished Plant Bug Lygus hesperus.</title>
        <authorList>
            <person name="Hull J.J."/>
            <person name="Chaney K."/>
            <person name="Geib S.M."/>
            <person name="Fabrick J.A."/>
            <person name="Brent C.S."/>
            <person name="Walsh D."/>
            <person name="Lavine L.C."/>
        </authorList>
    </citation>
    <scope>NUCLEOTIDE SEQUENCE</scope>
</reference>
<dbReference type="EMBL" id="GBHO01044039">
    <property type="protein sequence ID" value="JAF99564.1"/>
    <property type="molecule type" value="Transcribed_RNA"/>
</dbReference>
<organism evidence="1">
    <name type="scientific">Lygus hesperus</name>
    <name type="common">Western plant bug</name>
    <dbReference type="NCBI Taxonomy" id="30085"/>
    <lineage>
        <taxon>Eukaryota</taxon>
        <taxon>Metazoa</taxon>
        <taxon>Ecdysozoa</taxon>
        <taxon>Arthropoda</taxon>
        <taxon>Hexapoda</taxon>
        <taxon>Insecta</taxon>
        <taxon>Pterygota</taxon>
        <taxon>Neoptera</taxon>
        <taxon>Paraneoptera</taxon>
        <taxon>Hemiptera</taxon>
        <taxon>Heteroptera</taxon>
        <taxon>Panheteroptera</taxon>
        <taxon>Cimicomorpha</taxon>
        <taxon>Miridae</taxon>
        <taxon>Mirini</taxon>
        <taxon>Lygus</taxon>
    </lineage>
</organism>
<dbReference type="AlphaFoldDB" id="A0A0A9W3W7"/>
<protein>
    <submittedName>
        <fullName evidence="1">N-(5-amino-5-carboxypentanoyl)-L-cysteinyl-D-valine synthase</fullName>
    </submittedName>
</protein>